<dbReference type="PROSITE" id="PS51764">
    <property type="entry name" value="GH26"/>
    <property type="match status" value="1"/>
</dbReference>
<dbReference type="Proteomes" id="UP000523955">
    <property type="component" value="Unassembled WGS sequence"/>
</dbReference>
<evidence type="ECO:0000256" key="3">
    <source>
        <dbReference type="ARBA" id="ARBA00023295"/>
    </source>
</evidence>
<keyword evidence="3 4" id="KW-0326">Glycosidase</keyword>
<reference evidence="7 8" key="1">
    <citation type="submission" date="2020-08" db="EMBL/GenBank/DDBJ databases">
        <authorList>
            <person name="Seo M.-J."/>
        </authorList>
    </citation>
    <scope>NUCLEOTIDE SEQUENCE [LARGE SCALE GENOMIC DNA]</scope>
    <source>
        <strain evidence="7 8">KIGAM211</strain>
    </source>
</reference>
<sequence>MSMRRPWAPRVLVAGLLAAVLSPVAGAATPAAAATPDPRLLACSPVVAPVDPQATLETRCLAARLDGWRSTRRMGIGQQLNVSNAAYLDPLTRLAPDEVAVVGFDVGELADGETYAFTDPPLQRLLQLAEDGAVLTASWHGPNPHTAGSSFDRTWHDLGALLDPTTPEAQAFWADYDRMLGLLTRLQSGDGGLFPPAAVVFRPLHEANGDWFWWGHPKPATYRAVWALMQQRAADAGVHNLLWSYAFAARAGSWIQHPGRLVPAHVDVAGIDTYDPERGTRNAADRVDLTGWEDVASRVRRMAVTEVGPQGSADGTWRPARITRTVREARVRPLWSMLWFDDGTGADGISGRKQISSLRGGRAWLHGCPGGLCSIRP</sequence>
<dbReference type="PANTHER" id="PTHR40079">
    <property type="entry name" value="MANNAN ENDO-1,4-BETA-MANNOSIDASE E-RELATED"/>
    <property type="match status" value="1"/>
</dbReference>
<evidence type="ECO:0000256" key="2">
    <source>
        <dbReference type="ARBA" id="ARBA00022801"/>
    </source>
</evidence>
<dbReference type="InterPro" id="IPR017853">
    <property type="entry name" value="GH"/>
</dbReference>
<evidence type="ECO:0000256" key="4">
    <source>
        <dbReference type="PROSITE-ProRule" id="PRU01100"/>
    </source>
</evidence>
<gene>
    <name evidence="7" type="ORF">H5V45_00100</name>
</gene>
<feature type="active site" description="Proton donor" evidence="4">
    <location>
        <position position="206"/>
    </location>
</feature>
<keyword evidence="2 4" id="KW-0378">Hydrolase</keyword>
<proteinExistence type="inferred from homology"/>
<evidence type="ECO:0000313" key="8">
    <source>
        <dbReference type="Proteomes" id="UP000523955"/>
    </source>
</evidence>
<dbReference type="SUPFAM" id="SSF51445">
    <property type="entry name" value="(Trans)glycosidases"/>
    <property type="match status" value="1"/>
</dbReference>
<dbReference type="Gene3D" id="3.20.20.80">
    <property type="entry name" value="Glycosidases"/>
    <property type="match status" value="1"/>
</dbReference>
<evidence type="ECO:0000256" key="1">
    <source>
        <dbReference type="ARBA" id="ARBA00007754"/>
    </source>
</evidence>
<comment type="caution">
    <text evidence="7">The sequence shown here is derived from an EMBL/GenBank/DDBJ whole genome shotgun (WGS) entry which is preliminary data.</text>
</comment>
<name>A0A7X0V997_9ACTN</name>
<comment type="similarity">
    <text evidence="1 4">Belongs to the glycosyl hydrolase 26 family.</text>
</comment>
<evidence type="ECO:0000259" key="6">
    <source>
        <dbReference type="PROSITE" id="PS51764"/>
    </source>
</evidence>
<protein>
    <recommendedName>
        <fullName evidence="6">GH26 domain-containing protein</fullName>
    </recommendedName>
</protein>
<accession>A0A7X0V997</accession>
<evidence type="ECO:0000313" key="7">
    <source>
        <dbReference type="EMBL" id="MBB6625707.1"/>
    </source>
</evidence>
<feature type="chain" id="PRO_5038755097" description="GH26 domain-containing protein" evidence="5">
    <location>
        <begin position="28"/>
        <end position="377"/>
    </location>
</feature>
<keyword evidence="8" id="KW-1185">Reference proteome</keyword>
<dbReference type="PANTHER" id="PTHR40079:SF4">
    <property type="entry name" value="GH26 DOMAIN-CONTAINING PROTEIN-RELATED"/>
    <property type="match status" value="1"/>
</dbReference>
<evidence type="ECO:0000256" key="5">
    <source>
        <dbReference type="SAM" id="SignalP"/>
    </source>
</evidence>
<dbReference type="InterPro" id="IPR000805">
    <property type="entry name" value="Glyco_hydro_26"/>
</dbReference>
<dbReference type="GO" id="GO:0006080">
    <property type="term" value="P:substituted mannan metabolic process"/>
    <property type="evidence" value="ECO:0007669"/>
    <property type="project" value="InterPro"/>
</dbReference>
<dbReference type="EMBL" id="JACKXE010000001">
    <property type="protein sequence ID" value="MBB6625707.1"/>
    <property type="molecule type" value="Genomic_DNA"/>
</dbReference>
<dbReference type="InterPro" id="IPR022790">
    <property type="entry name" value="GH26_dom"/>
</dbReference>
<dbReference type="AlphaFoldDB" id="A0A7X0V997"/>
<organism evidence="7 8">
    <name type="scientific">Nocardioides luti</name>
    <dbReference type="NCBI Taxonomy" id="2761101"/>
    <lineage>
        <taxon>Bacteria</taxon>
        <taxon>Bacillati</taxon>
        <taxon>Actinomycetota</taxon>
        <taxon>Actinomycetes</taxon>
        <taxon>Propionibacteriales</taxon>
        <taxon>Nocardioidaceae</taxon>
        <taxon>Nocardioides</taxon>
    </lineage>
</organism>
<feature type="active site" description="Nucleophile" evidence="4">
    <location>
        <position position="306"/>
    </location>
</feature>
<dbReference type="GO" id="GO:0016985">
    <property type="term" value="F:mannan endo-1,4-beta-mannosidase activity"/>
    <property type="evidence" value="ECO:0007669"/>
    <property type="project" value="InterPro"/>
</dbReference>
<keyword evidence="5" id="KW-0732">Signal</keyword>
<dbReference type="PRINTS" id="PR00739">
    <property type="entry name" value="GLHYDRLASE26"/>
</dbReference>
<dbReference type="Pfam" id="PF02156">
    <property type="entry name" value="Glyco_hydro_26"/>
    <property type="match status" value="1"/>
</dbReference>
<feature type="signal peptide" evidence="5">
    <location>
        <begin position="1"/>
        <end position="27"/>
    </location>
</feature>
<feature type="domain" description="GH26" evidence="6">
    <location>
        <begin position="56"/>
        <end position="364"/>
    </location>
</feature>